<dbReference type="RefSeq" id="WP_064468176.1">
    <property type="nucleotide sequence ID" value="NZ_LDJR01000048.1"/>
</dbReference>
<name>A0A177ZV84_9BACI</name>
<evidence type="ECO:0000313" key="2">
    <source>
        <dbReference type="Proteomes" id="UP000077881"/>
    </source>
</evidence>
<evidence type="ECO:0008006" key="3">
    <source>
        <dbReference type="Google" id="ProtNLM"/>
    </source>
</evidence>
<protein>
    <recommendedName>
        <fullName evidence="3">Abi family protein</fullName>
    </recommendedName>
</protein>
<accession>A0A177ZV84</accession>
<dbReference type="OrthoDB" id="2046111at2"/>
<dbReference type="PATRIC" id="fig|217031.6.peg.2501"/>
<proteinExistence type="predicted"/>
<comment type="caution">
    <text evidence="1">The sequence shown here is derived from an EMBL/GenBank/DDBJ whole genome shotgun (WGS) entry which is preliminary data.</text>
</comment>
<keyword evidence="2" id="KW-1185">Reference proteome</keyword>
<dbReference type="AlphaFoldDB" id="A0A177ZV84"/>
<reference evidence="1 2" key="1">
    <citation type="submission" date="2015-05" db="EMBL/GenBank/DDBJ databases">
        <title>Comparison of genome.</title>
        <authorList>
            <person name="Zheng Z."/>
            <person name="Sun M."/>
        </authorList>
    </citation>
    <scope>NUCLEOTIDE SEQUENCE [LARGE SCALE GENOMIC DNA]</scope>
    <source>
        <strain evidence="1 2">G25-74</strain>
    </source>
</reference>
<sequence>MVKGKTTNGLMRHLRDKHGIEISGSKQKRDLLNIGYYHGYKGYRFIGRASHQIAYTNFNEVVGVYEFDTNLKTILYPRIMFIETALKNYTLNTLIGIGPADFDFVFSHLLNDYKKENTGNSKYRDKMKKRLDLRNKINQQISYNYSEQKAVISHFFHNNKPIPLWAIFEVINLGEFGFFLQCLNQDTRIAIARDLNMHTTNHNQNGRIVEDIIFLIKELRNAVAHNSVVFDCRFKKMNPPARLKEYLQSETKITNITFDTIVDYFIILIFLLKQLSVTKIELKQIVRMFYTESEKLRSTIPIPVHTSIMGSDFRNKVNNLINYL</sequence>
<dbReference type="EMBL" id="LDJR01000048">
    <property type="protein sequence ID" value="OAK70768.1"/>
    <property type="molecule type" value="Genomic_DNA"/>
</dbReference>
<gene>
    <name evidence="1" type="ORF">ABB05_11690</name>
</gene>
<dbReference type="InterPro" id="IPR011664">
    <property type="entry name" value="Abi_system_AbiD/AbiF-like"/>
</dbReference>
<organism evidence="1 2">
    <name type="scientific">Lederbergia galactosidilytica</name>
    <dbReference type="NCBI Taxonomy" id="217031"/>
    <lineage>
        <taxon>Bacteria</taxon>
        <taxon>Bacillati</taxon>
        <taxon>Bacillota</taxon>
        <taxon>Bacilli</taxon>
        <taxon>Bacillales</taxon>
        <taxon>Bacillaceae</taxon>
        <taxon>Lederbergia</taxon>
    </lineage>
</organism>
<evidence type="ECO:0000313" key="1">
    <source>
        <dbReference type="EMBL" id="OAK70768.1"/>
    </source>
</evidence>
<dbReference type="Pfam" id="PF07751">
    <property type="entry name" value="Abi_2"/>
    <property type="match status" value="1"/>
</dbReference>
<dbReference type="Proteomes" id="UP000077881">
    <property type="component" value="Unassembled WGS sequence"/>
</dbReference>